<dbReference type="InterPro" id="IPR000719">
    <property type="entry name" value="Prot_kinase_dom"/>
</dbReference>
<dbReference type="AlphaFoldDB" id="W9RGD7"/>
<feature type="transmembrane region" description="Helical" evidence="19">
    <location>
        <begin position="466"/>
        <end position="492"/>
    </location>
</feature>
<accession>W9RGD7</accession>
<keyword evidence="7 17" id="KW-0547">Nucleotide-binding</keyword>
<dbReference type="PROSITE" id="PS50011">
    <property type="entry name" value="PROTEIN_KINASE_DOM"/>
    <property type="match status" value="1"/>
</dbReference>
<dbReference type="CDD" id="cd01098">
    <property type="entry name" value="PAN_AP_plant"/>
    <property type="match status" value="1"/>
</dbReference>
<organism evidence="24 25">
    <name type="scientific">Morus notabilis</name>
    <dbReference type="NCBI Taxonomy" id="981085"/>
    <lineage>
        <taxon>Eukaryota</taxon>
        <taxon>Viridiplantae</taxon>
        <taxon>Streptophyta</taxon>
        <taxon>Embryophyta</taxon>
        <taxon>Tracheophyta</taxon>
        <taxon>Spermatophyta</taxon>
        <taxon>Magnoliopsida</taxon>
        <taxon>eudicotyledons</taxon>
        <taxon>Gunneridae</taxon>
        <taxon>Pentapetalae</taxon>
        <taxon>rosids</taxon>
        <taxon>fabids</taxon>
        <taxon>Rosales</taxon>
        <taxon>Moraceae</taxon>
        <taxon>Moreae</taxon>
        <taxon>Morus</taxon>
    </lineage>
</organism>
<dbReference type="CDD" id="cd00028">
    <property type="entry name" value="B_lectin"/>
    <property type="match status" value="1"/>
</dbReference>
<dbReference type="KEGG" id="mnt:21390210"/>
<keyword evidence="3" id="KW-0245">EGF-like domain</keyword>
<keyword evidence="25" id="KW-1185">Reference proteome</keyword>
<dbReference type="CDD" id="cd14066">
    <property type="entry name" value="STKc_IRAK"/>
    <property type="match status" value="1"/>
</dbReference>
<evidence type="ECO:0000256" key="15">
    <source>
        <dbReference type="ARBA" id="ARBA00047899"/>
    </source>
</evidence>
<keyword evidence="6 20" id="KW-0732">Signal</keyword>
<dbReference type="InterPro" id="IPR011009">
    <property type="entry name" value="Kinase-like_dom_sf"/>
</dbReference>
<evidence type="ECO:0000256" key="20">
    <source>
        <dbReference type="SAM" id="SignalP"/>
    </source>
</evidence>
<dbReference type="InterPro" id="IPR008271">
    <property type="entry name" value="Ser/Thr_kinase_AS"/>
</dbReference>
<evidence type="ECO:0000256" key="2">
    <source>
        <dbReference type="ARBA" id="ARBA00022527"/>
    </source>
</evidence>
<evidence type="ECO:0000256" key="14">
    <source>
        <dbReference type="ARBA" id="ARBA00023180"/>
    </source>
</evidence>
<feature type="signal peptide" evidence="20">
    <location>
        <begin position="1"/>
        <end position="23"/>
    </location>
</feature>
<dbReference type="eggNOG" id="ENOG502QRH4">
    <property type="taxonomic scope" value="Eukaryota"/>
</dbReference>
<dbReference type="PANTHER" id="PTHR47974">
    <property type="entry name" value="OS07G0415500 PROTEIN"/>
    <property type="match status" value="1"/>
</dbReference>
<evidence type="ECO:0000259" key="21">
    <source>
        <dbReference type="PROSITE" id="PS50011"/>
    </source>
</evidence>
<evidence type="ECO:0000256" key="9">
    <source>
        <dbReference type="ARBA" id="ARBA00022840"/>
    </source>
</evidence>
<dbReference type="Proteomes" id="UP000030645">
    <property type="component" value="Unassembled WGS sequence"/>
</dbReference>
<dbReference type="Gene3D" id="2.90.10.10">
    <property type="entry name" value="Bulb-type lectin domain"/>
    <property type="match status" value="1"/>
</dbReference>
<keyword evidence="8 17" id="KW-0418">Kinase</keyword>
<dbReference type="PROSITE" id="PS50948">
    <property type="entry name" value="PAN"/>
    <property type="match status" value="1"/>
</dbReference>
<evidence type="ECO:0000256" key="3">
    <source>
        <dbReference type="ARBA" id="ARBA00022536"/>
    </source>
</evidence>
<evidence type="ECO:0000256" key="4">
    <source>
        <dbReference type="ARBA" id="ARBA00022679"/>
    </source>
</evidence>
<dbReference type="SUPFAM" id="SSF56112">
    <property type="entry name" value="Protein kinase-like (PK-like)"/>
    <property type="match status" value="1"/>
</dbReference>
<dbReference type="SMART" id="SM00220">
    <property type="entry name" value="S_TKc"/>
    <property type="match status" value="1"/>
</dbReference>
<dbReference type="GO" id="GO:0004674">
    <property type="term" value="F:protein serine/threonine kinase activity"/>
    <property type="evidence" value="ECO:0007669"/>
    <property type="project" value="UniProtKB-KW"/>
</dbReference>
<dbReference type="PANTHER" id="PTHR47974:SF3">
    <property type="entry name" value="RECEPTOR-LIKE SERINE_THREONINE-PROTEIN KINASE"/>
    <property type="match status" value="1"/>
</dbReference>
<dbReference type="InterPro" id="IPR017441">
    <property type="entry name" value="Protein_kinase_ATP_BS"/>
</dbReference>
<evidence type="ECO:0000259" key="22">
    <source>
        <dbReference type="PROSITE" id="PS50927"/>
    </source>
</evidence>
<dbReference type="GO" id="GO:0016020">
    <property type="term" value="C:membrane"/>
    <property type="evidence" value="ECO:0007669"/>
    <property type="project" value="UniProtKB-SubCell"/>
</dbReference>
<dbReference type="OrthoDB" id="619632at2759"/>
<dbReference type="PROSITE" id="PS00107">
    <property type="entry name" value="PROTEIN_KINASE_ATP"/>
    <property type="match status" value="1"/>
</dbReference>
<evidence type="ECO:0000259" key="23">
    <source>
        <dbReference type="PROSITE" id="PS50948"/>
    </source>
</evidence>
<protein>
    <recommendedName>
        <fullName evidence="17">Receptor-like serine/threonine-protein kinase</fullName>
        <ecNumber evidence="17">2.7.11.1</ecNumber>
    </recommendedName>
</protein>
<comment type="catalytic activity">
    <reaction evidence="16 17">
        <text>L-seryl-[protein] + ATP = O-phospho-L-seryl-[protein] + ADP + H(+)</text>
        <dbReference type="Rhea" id="RHEA:17989"/>
        <dbReference type="Rhea" id="RHEA-COMP:9863"/>
        <dbReference type="Rhea" id="RHEA-COMP:11604"/>
        <dbReference type="ChEBI" id="CHEBI:15378"/>
        <dbReference type="ChEBI" id="CHEBI:29999"/>
        <dbReference type="ChEBI" id="CHEBI:30616"/>
        <dbReference type="ChEBI" id="CHEBI:83421"/>
        <dbReference type="ChEBI" id="CHEBI:456216"/>
        <dbReference type="EC" id="2.7.11.1"/>
    </reaction>
</comment>
<dbReference type="Gene3D" id="1.10.510.10">
    <property type="entry name" value="Transferase(Phosphotransferase) domain 1"/>
    <property type="match status" value="1"/>
</dbReference>
<gene>
    <name evidence="24" type="ORF">L484_006792</name>
</gene>
<evidence type="ECO:0000256" key="10">
    <source>
        <dbReference type="ARBA" id="ARBA00022989"/>
    </source>
</evidence>
<dbReference type="GO" id="GO:0048544">
    <property type="term" value="P:recognition of pollen"/>
    <property type="evidence" value="ECO:0007669"/>
    <property type="project" value="InterPro"/>
</dbReference>
<dbReference type="InterPro" id="IPR036426">
    <property type="entry name" value="Bulb-type_lectin_dom_sf"/>
</dbReference>
<evidence type="ECO:0000256" key="8">
    <source>
        <dbReference type="ARBA" id="ARBA00022777"/>
    </source>
</evidence>
<proteinExistence type="inferred from homology"/>
<comment type="subcellular location">
    <subcellularLocation>
        <location evidence="1">Membrane</location>
        <topology evidence="1">Single-pass type I membrane protein</topology>
    </subcellularLocation>
</comment>
<dbReference type="InterPro" id="IPR001480">
    <property type="entry name" value="Bulb-type_lectin_dom"/>
</dbReference>
<dbReference type="FunFam" id="1.10.510.10:FF:000302">
    <property type="entry name" value="Serine/threonine-protein kinase"/>
    <property type="match status" value="1"/>
</dbReference>
<keyword evidence="11 19" id="KW-0472">Membrane</keyword>
<feature type="domain" description="Apple" evidence="23">
    <location>
        <begin position="339"/>
        <end position="424"/>
    </location>
</feature>
<keyword evidence="5 19" id="KW-0812">Transmembrane</keyword>
<dbReference type="FunFam" id="3.30.200.20:FF:000059">
    <property type="entry name" value="S-receptor-like serine/threonine-protein kinase"/>
    <property type="match status" value="1"/>
</dbReference>
<evidence type="ECO:0000256" key="18">
    <source>
        <dbReference type="PROSITE-ProRule" id="PRU10141"/>
    </source>
</evidence>
<feature type="chain" id="PRO_5004931376" description="Receptor-like serine/threonine-protein kinase" evidence="20">
    <location>
        <begin position="24"/>
        <end position="816"/>
    </location>
</feature>
<evidence type="ECO:0000256" key="12">
    <source>
        <dbReference type="ARBA" id="ARBA00023157"/>
    </source>
</evidence>
<dbReference type="Pfam" id="PF00069">
    <property type="entry name" value="Pkinase"/>
    <property type="match status" value="1"/>
</dbReference>
<evidence type="ECO:0000256" key="7">
    <source>
        <dbReference type="ARBA" id="ARBA00022741"/>
    </source>
</evidence>
<evidence type="ECO:0000256" key="19">
    <source>
        <dbReference type="SAM" id="Phobius"/>
    </source>
</evidence>
<feature type="domain" description="Protein kinase" evidence="21">
    <location>
        <begin position="527"/>
        <end position="815"/>
    </location>
</feature>
<keyword evidence="12" id="KW-1015">Disulfide bond</keyword>
<keyword evidence="4 17" id="KW-0808">Transferase</keyword>
<evidence type="ECO:0000313" key="24">
    <source>
        <dbReference type="EMBL" id="EXB89238.1"/>
    </source>
</evidence>
<dbReference type="PIRSF" id="PIRSF000641">
    <property type="entry name" value="SRK"/>
    <property type="match status" value="1"/>
</dbReference>
<dbReference type="GO" id="GO:0106310">
    <property type="term" value="F:protein serine kinase activity"/>
    <property type="evidence" value="ECO:0007669"/>
    <property type="project" value="RHEA"/>
</dbReference>
<comment type="catalytic activity">
    <reaction evidence="15 17">
        <text>L-threonyl-[protein] + ATP = O-phospho-L-threonyl-[protein] + ADP + H(+)</text>
        <dbReference type="Rhea" id="RHEA:46608"/>
        <dbReference type="Rhea" id="RHEA-COMP:11060"/>
        <dbReference type="Rhea" id="RHEA-COMP:11605"/>
        <dbReference type="ChEBI" id="CHEBI:15378"/>
        <dbReference type="ChEBI" id="CHEBI:30013"/>
        <dbReference type="ChEBI" id="CHEBI:30616"/>
        <dbReference type="ChEBI" id="CHEBI:61977"/>
        <dbReference type="ChEBI" id="CHEBI:456216"/>
        <dbReference type="EC" id="2.7.11.1"/>
    </reaction>
</comment>
<evidence type="ECO:0000313" key="25">
    <source>
        <dbReference type="Proteomes" id="UP000030645"/>
    </source>
</evidence>
<dbReference type="Gene3D" id="3.30.200.20">
    <property type="entry name" value="Phosphorylase Kinase, domain 1"/>
    <property type="match status" value="1"/>
</dbReference>
<name>W9RGD7_9ROSA</name>
<dbReference type="EC" id="2.7.11.1" evidence="17"/>
<evidence type="ECO:0000256" key="5">
    <source>
        <dbReference type="ARBA" id="ARBA00022692"/>
    </source>
</evidence>
<reference evidence="25" key="1">
    <citation type="submission" date="2013-01" db="EMBL/GenBank/DDBJ databases">
        <title>Draft Genome Sequence of a Mulberry Tree, Morus notabilis C.K. Schneid.</title>
        <authorList>
            <person name="He N."/>
            <person name="Zhao S."/>
        </authorList>
    </citation>
    <scope>NUCLEOTIDE SEQUENCE</scope>
</reference>
<keyword evidence="10 19" id="KW-1133">Transmembrane helix</keyword>
<evidence type="ECO:0000256" key="11">
    <source>
        <dbReference type="ARBA" id="ARBA00023136"/>
    </source>
</evidence>
<dbReference type="PROSITE" id="PS50927">
    <property type="entry name" value="BULB_LECTIN"/>
    <property type="match status" value="1"/>
</dbReference>
<dbReference type="SMART" id="SM00108">
    <property type="entry name" value="B_lectin"/>
    <property type="match status" value="1"/>
</dbReference>
<dbReference type="PROSITE" id="PS00108">
    <property type="entry name" value="PROTEIN_KINASE_ST"/>
    <property type="match status" value="1"/>
</dbReference>
<dbReference type="Pfam" id="PF00954">
    <property type="entry name" value="S_locus_glycop"/>
    <property type="match status" value="1"/>
</dbReference>
<dbReference type="InterPro" id="IPR024171">
    <property type="entry name" value="SRK-like_kinase"/>
</dbReference>
<evidence type="ECO:0000256" key="16">
    <source>
        <dbReference type="ARBA" id="ARBA00048679"/>
    </source>
</evidence>
<dbReference type="Pfam" id="PF01453">
    <property type="entry name" value="B_lectin"/>
    <property type="match status" value="1"/>
</dbReference>
<feature type="binding site" evidence="18">
    <location>
        <position position="556"/>
    </location>
    <ligand>
        <name>ATP</name>
        <dbReference type="ChEBI" id="CHEBI:30616"/>
    </ligand>
</feature>
<dbReference type="SUPFAM" id="SSF51110">
    <property type="entry name" value="alpha-D-mannose-specific plant lectins"/>
    <property type="match status" value="1"/>
</dbReference>
<sequence>MGSTPFSFITFFLLSLCFPHSSSESSSLQAGSSLSVENPADVLISQNRVFSAGFFQVGHNAYCFAIWFTEPSQGHDLTVVWMANREEPVNGRRSKLLFRRSGNLVLRDAGQSVVWSSDSSTASSYNSAAQLQLQDNGNLVLSSLDDVVLWQSFASPTDTLLPGQSLTKDTKLVSSRSQTSYSSGFYTLFFDDDNVLRLLYRSPERSSIYWPDPWLLPSQAGRSIFNDSRIAKLDSLGNFSASDTFRALASDYGTRVQRRLTVEPDGDLRLYSRKLSGAKWIVTWEAVLQPCKIHGICGANSLCTYVPEFGRKCSCIPGYKMINPNDWTQGCEPDFKLSCPNSTTEFAGFAYLPNVEYYGYDYKLYGDYTLERCKAVCLELCDSCVGFHYKYDNGGGRYNCYAKMQLRNGYHTPGFDGDIYLKLPKTILSSLSNMTTNDNLNLDCSSSSNDTVQLDRKYTKTRVSGLLKFLLCFASGVGGLEVIVIFMVWFFVIRSHEKSGAGNMQGYMLAATGFRKFSYAELKKATRGFSEEIGRGAGGIVYKAVLSDNRVAAVKKLKDTSQGEVEFLAEVSTIGRLNHMNLIEMWGYCAEGKHRILVYEYMEHGSLAENLASNVLDWKKRFEIALGTAKGLAYLHDECLEWILHCDIKPQNILLGSNYQPKVADFGLSKLLNRGELGKYSSFSRIRGTRGYMAPEWVYNLPITSKVDVYSYGIVVLEILTGNNPMRGVHDSEDIDGDQARPKMLVTWVREKMVGGALSTEAWIEEIIDPSMEGQYNIREVEILVQVALKCVEEDRDARPTMRQVVEMLLSHENDS</sequence>
<dbReference type="EMBL" id="KE345004">
    <property type="protein sequence ID" value="EXB89238.1"/>
    <property type="molecule type" value="Genomic_DNA"/>
</dbReference>
<evidence type="ECO:0000256" key="13">
    <source>
        <dbReference type="ARBA" id="ARBA00023170"/>
    </source>
</evidence>
<keyword evidence="13 24" id="KW-0675">Receptor</keyword>
<keyword evidence="9 17" id="KW-0067">ATP-binding</keyword>
<dbReference type="GO" id="GO:0005524">
    <property type="term" value="F:ATP binding"/>
    <property type="evidence" value="ECO:0007669"/>
    <property type="project" value="UniProtKB-UniRule"/>
</dbReference>
<evidence type="ECO:0000256" key="6">
    <source>
        <dbReference type="ARBA" id="ARBA00022729"/>
    </source>
</evidence>
<dbReference type="InterPro" id="IPR000858">
    <property type="entry name" value="S_locus_glycoprot_dom"/>
</dbReference>
<evidence type="ECO:0000256" key="17">
    <source>
        <dbReference type="PIRNR" id="PIRNR000641"/>
    </source>
</evidence>
<comment type="similarity">
    <text evidence="17">Belongs to the protein kinase superfamily. Ser/Thr protein kinase family.</text>
</comment>
<evidence type="ECO:0000256" key="1">
    <source>
        <dbReference type="ARBA" id="ARBA00004479"/>
    </source>
</evidence>
<keyword evidence="14" id="KW-0325">Glycoprotein</keyword>
<dbReference type="InterPro" id="IPR003609">
    <property type="entry name" value="Pan_app"/>
</dbReference>
<dbReference type="STRING" id="981085.W9RGD7"/>
<feature type="domain" description="Bulb-type lectin" evidence="22">
    <location>
        <begin position="19"/>
        <end position="154"/>
    </location>
</feature>
<keyword evidence="2 17" id="KW-0723">Serine/threonine-protein kinase</keyword>